<feature type="region of interest" description="Disordered" evidence="1">
    <location>
        <begin position="449"/>
        <end position="468"/>
    </location>
</feature>
<comment type="caution">
    <text evidence="3">The sequence shown here is derived from an EMBL/GenBank/DDBJ whole genome shotgun (WGS) entry which is preliminary data.</text>
</comment>
<accession>A0ABN1BAL6</accession>
<evidence type="ECO:0000313" key="3">
    <source>
        <dbReference type="EMBL" id="GAA0493406.1"/>
    </source>
</evidence>
<dbReference type="InterPro" id="IPR023213">
    <property type="entry name" value="CAT-like_dom_sf"/>
</dbReference>
<feature type="domain" description="Condensation" evidence="2">
    <location>
        <begin position="31"/>
        <end position="334"/>
    </location>
</feature>
<dbReference type="EMBL" id="BAAAHB010000134">
    <property type="protein sequence ID" value="GAA0493406.1"/>
    <property type="molecule type" value="Genomic_DNA"/>
</dbReference>
<protein>
    <recommendedName>
        <fullName evidence="2">Condensation domain-containing protein</fullName>
    </recommendedName>
</protein>
<name>A0ABN1BAL6_9ACTN</name>
<sequence>MTASLPAGFPRRGAWLAVRYADPAEVTHLRALRLTGTLDEARLADAVRQVTAALPALRVELVDGEPLRLRVRPGAADPARTDLRHLTGPARDHACAELLRTARDRPADRAEAHRARFHLVRLADDEIVLALTAHSLVLDARSVYALLGAVCQAYTGRFRAEQYRDPTPTPTTGPGPGAEPLAPLAPLSERARASRRRWWTRRLAALPAPADTTAGAARRGRESQTHRLRVPAGRWEALTTSAGPLGGNGSLAVMAVAAWCLRTPDSPGPGYFSTVVDLRDHLELGPLLGPFSDRLPFGVDLSGLSAPSFHDVLLRTQAGFLDAVVHYLPYDEVVALGVELGRIAPPRTAAHWDVTLHFCRNPPASSATRGERTLAEQGLSIELFRESDLLGAATSVPADRWDGVALDLRPGESGPDTELVLDIDRHHPRLGHAEHVLQVLDRTLDAAVTAPDAPLPPPHPAPTTRRLP</sequence>
<dbReference type="Pfam" id="PF00668">
    <property type="entry name" value="Condensation"/>
    <property type="match status" value="1"/>
</dbReference>
<dbReference type="Proteomes" id="UP001499895">
    <property type="component" value="Unassembled WGS sequence"/>
</dbReference>
<feature type="region of interest" description="Disordered" evidence="1">
    <location>
        <begin position="161"/>
        <end position="183"/>
    </location>
</feature>
<dbReference type="RefSeq" id="WP_344097309.1">
    <property type="nucleotide sequence ID" value="NZ_BAAAHB010000134.1"/>
</dbReference>
<evidence type="ECO:0000259" key="2">
    <source>
        <dbReference type="Pfam" id="PF00668"/>
    </source>
</evidence>
<reference evidence="3 4" key="1">
    <citation type="journal article" date="2019" name="Int. J. Syst. Evol. Microbiol.">
        <title>The Global Catalogue of Microorganisms (GCM) 10K type strain sequencing project: providing services to taxonomists for standard genome sequencing and annotation.</title>
        <authorList>
            <consortium name="The Broad Institute Genomics Platform"/>
            <consortium name="The Broad Institute Genome Sequencing Center for Infectious Disease"/>
            <person name="Wu L."/>
            <person name="Ma J."/>
        </authorList>
    </citation>
    <scope>NUCLEOTIDE SEQUENCE [LARGE SCALE GENOMIC DNA]</scope>
    <source>
        <strain evidence="3 4">JCM 10649</strain>
    </source>
</reference>
<evidence type="ECO:0000313" key="4">
    <source>
        <dbReference type="Proteomes" id="UP001499895"/>
    </source>
</evidence>
<dbReference type="Gene3D" id="3.30.559.10">
    <property type="entry name" value="Chloramphenicol acetyltransferase-like domain"/>
    <property type="match status" value="1"/>
</dbReference>
<organism evidence="3 4">
    <name type="scientific">Streptomyces stramineus</name>
    <dbReference type="NCBI Taxonomy" id="173861"/>
    <lineage>
        <taxon>Bacteria</taxon>
        <taxon>Bacillati</taxon>
        <taxon>Actinomycetota</taxon>
        <taxon>Actinomycetes</taxon>
        <taxon>Kitasatosporales</taxon>
        <taxon>Streptomycetaceae</taxon>
        <taxon>Streptomyces</taxon>
    </lineage>
</organism>
<dbReference type="InterPro" id="IPR001242">
    <property type="entry name" value="Condensation_dom"/>
</dbReference>
<dbReference type="SUPFAM" id="SSF52777">
    <property type="entry name" value="CoA-dependent acyltransferases"/>
    <property type="match status" value="2"/>
</dbReference>
<proteinExistence type="predicted"/>
<dbReference type="Gene3D" id="3.30.559.30">
    <property type="entry name" value="Nonribosomal peptide synthetase, condensation domain"/>
    <property type="match status" value="1"/>
</dbReference>
<keyword evidence="4" id="KW-1185">Reference proteome</keyword>
<gene>
    <name evidence="3" type="ORF">GCM10009544_62270</name>
</gene>
<evidence type="ECO:0000256" key="1">
    <source>
        <dbReference type="SAM" id="MobiDB-lite"/>
    </source>
</evidence>